<accession>A0ABN8ITW7</accession>
<protein>
    <submittedName>
        <fullName evidence="2">Uncharacterized protein</fullName>
    </submittedName>
</protein>
<name>A0ABN8ITW7_9NEOP</name>
<evidence type="ECO:0000313" key="3">
    <source>
        <dbReference type="Proteomes" id="UP000837857"/>
    </source>
</evidence>
<sequence length="82" mass="8816">MLTMSTLMMPAATMTTMTNAGPIPVAAATKLEPKILQLPHPALMQQLPQQAPQGHHHQHQHGNNKLGMGTATQRKGPTHPVN</sequence>
<gene>
    <name evidence="2" type="ORF">IPOD504_LOCUS12983</name>
</gene>
<evidence type="ECO:0000256" key="1">
    <source>
        <dbReference type="SAM" id="MobiDB-lite"/>
    </source>
</evidence>
<feature type="non-terminal residue" evidence="2">
    <location>
        <position position="1"/>
    </location>
</feature>
<dbReference type="EMBL" id="OW152842">
    <property type="protein sequence ID" value="CAH2064979.1"/>
    <property type="molecule type" value="Genomic_DNA"/>
</dbReference>
<feature type="compositionally biased region" description="Polar residues" evidence="1">
    <location>
        <begin position="70"/>
        <end position="82"/>
    </location>
</feature>
<organism evidence="2 3">
    <name type="scientific">Iphiclides podalirius</name>
    <name type="common">scarce swallowtail</name>
    <dbReference type="NCBI Taxonomy" id="110791"/>
    <lineage>
        <taxon>Eukaryota</taxon>
        <taxon>Metazoa</taxon>
        <taxon>Ecdysozoa</taxon>
        <taxon>Arthropoda</taxon>
        <taxon>Hexapoda</taxon>
        <taxon>Insecta</taxon>
        <taxon>Pterygota</taxon>
        <taxon>Neoptera</taxon>
        <taxon>Endopterygota</taxon>
        <taxon>Lepidoptera</taxon>
        <taxon>Glossata</taxon>
        <taxon>Ditrysia</taxon>
        <taxon>Papilionoidea</taxon>
        <taxon>Papilionidae</taxon>
        <taxon>Papilioninae</taxon>
        <taxon>Iphiclides</taxon>
    </lineage>
</organism>
<keyword evidence="3" id="KW-1185">Reference proteome</keyword>
<proteinExistence type="predicted"/>
<feature type="region of interest" description="Disordered" evidence="1">
    <location>
        <begin position="47"/>
        <end position="82"/>
    </location>
</feature>
<dbReference type="Proteomes" id="UP000837857">
    <property type="component" value="Chromosome 30"/>
</dbReference>
<reference evidence="2" key="1">
    <citation type="submission" date="2022-03" db="EMBL/GenBank/DDBJ databases">
        <authorList>
            <person name="Martin H S."/>
        </authorList>
    </citation>
    <scope>NUCLEOTIDE SEQUENCE</scope>
</reference>
<evidence type="ECO:0000313" key="2">
    <source>
        <dbReference type="EMBL" id="CAH2064979.1"/>
    </source>
</evidence>